<feature type="domain" description="Expansin-like CBD" evidence="4">
    <location>
        <begin position="161"/>
        <end position="217"/>
    </location>
</feature>
<evidence type="ECO:0000313" key="6">
    <source>
        <dbReference type="Proteomes" id="UP000029981"/>
    </source>
</evidence>
<dbReference type="STRING" id="3659.A0A0A0K2Q2"/>
<dbReference type="InterPro" id="IPR007112">
    <property type="entry name" value="Expansin/allergen_DPBB_dom"/>
</dbReference>
<dbReference type="SUPFAM" id="SSF49590">
    <property type="entry name" value="PHL pollen allergen"/>
    <property type="match status" value="1"/>
</dbReference>
<dbReference type="GO" id="GO:0009653">
    <property type="term" value="P:anatomical structure morphogenesis"/>
    <property type="evidence" value="ECO:0007669"/>
    <property type="project" value="UniProtKB-ARBA"/>
</dbReference>
<dbReference type="PANTHER" id="PTHR31692:SF4">
    <property type="entry name" value="EXPANSIN-LIKE A1-RELATED"/>
    <property type="match status" value="1"/>
</dbReference>
<feature type="chain" id="PRO_5001964740" description="Expansin-like EG45 domain-containing protein" evidence="2">
    <location>
        <begin position="18"/>
        <end position="241"/>
    </location>
</feature>
<protein>
    <recommendedName>
        <fullName evidence="7">Expansin-like EG45 domain-containing protein</fullName>
    </recommendedName>
</protein>
<dbReference type="Pfam" id="PF01357">
    <property type="entry name" value="Expansin_C"/>
    <property type="match status" value="1"/>
</dbReference>
<dbReference type="AlphaFoldDB" id="A0A0A0K2Q2"/>
<dbReference type="GO" id="GO:0005576">
    <property type="term" value="C:extracellular region"/>
    <property type="evidence" value="ECO:0007669"/>
    <property type="project" value="InterPro"/>
</dbReference>
<dbReference type="Gene3D" id="2.40.40.10">
    <property type="entry name" value="RlpA-like domain"/>
    <property type="match status" value="1"/>
</dbReference>
<dbReference type="Proteomes" id="UP000029981">
    <property type="component" value="Chromosome 7"/>
</dbReference>
<reference evidence="5 6" key="2">
    <citation type="journal article" date="2009" name="PLoS ONE">
        <title>An integrated genetic and cytogenetic map of the cucumber genome.</title>
        <authorList>
            <person name="Ren Y."/>
            <person name="Zhang Z."/>
            <person name="Liu J."/>
            <person name="Staub J.E."/>
            <person name="Han Y."/>
            <person name="Cheng Z."/>
            <person name="Li X."/>
            <person name="Lu J."/>
            <person name="Miao H."/>
            <person name="Kang H."/>
            <person name="Xie B."/>
            <person name="Gu X."/>
            <person name="Wang X."/>
            <person name="Du Y."/>
            <person name="Jin W."/>
            <person name="Huang S."/>
        </authorList>
    </citation>
    <scope>NUCLEOTIDE SEQUENCE [LARGE SCALE GENOMIC DNA]</scope>
    <source>
        <strain evidence="6">cv. 9930</strain>
    </source>
</reference>
<dbReference type="SUPFAM" id="SSF50685">
    <property type="entry name" value="Barwin-like endoglucanases"/>
    <property type="match status" value="1"/>
</dbReference>
<dbReference type="OMA" id="RIPCEYS"/>
<gene>
    <name evidence="5" type="ORF">Csa_7G019840</name>
</gene>
<comment type="similarity">
    <text evidence="1">Belongs to the expansin family.</text>
</comment>
<dbReference type="Gene3D" id="2.60.40.760">
    <property type="entry name" value="Expansin, cellulose-binding-like domain"/>
    <property type="match status" value="1"/>
</dbReference>
<dbReference type="EMBL" id="CM002928">
    <property type="protein sequence ID" value="KGN43304.1"/>
    <property type="molecule type" value="Genomic_DNA"/>
</dbReference>
<dbReference type="InterPro" id="IPR036749">
    <property type="entry name" value="Expansin_CBD_sf"/>
</dbReference>
<reference evidence="5 6" key="3">
    <citation type="journal article" date="2010" name="BMC Genomics">
        <title>Transcriptome sequencing and comparative analysis of cucumber flowers with different sex types.</title>
        <authorList>
            <person name="Guo S."/>
            <person name="Zheng Y."/>
            <person name="Joung J.G."/>
            <person name="Liu S."/>
            <person name="Zhang Z."/>
            <person name="Crasta O.R."/>
            <person name="Sobral B.W."/>
            <person name="Xu Y."/>
            <person name="Huang S."/>
            <person name="Fei Z."/>
        </authorList>
    </citation>
    <scope>NUCLEOTIDE SEQUENCE [LARGE SCALE GENOMIC DNA]</scope>
    <source>
        <strain evidence="6">cv. 9930</strain>
    </source>
</reference>
<evidence type="ECO:0000256" key="2">
    <source>
        <dbReference type="SAM" id="SignalP"/>
    </source>
</evidence>
<evidence type="ECO:0000259" key="4">
    <source>
        <dbReference type="PROSITE" id="PS50843"/>
    </source>
</evidence>
<proteinExistence type="inferred from homology"/>
<reference evidence="5 6" key="1">
    <citation type="journal article" date="2009" name="Nat. Genet.">
        <title>The genome of the cucumber, Cucumis sativus L.</title>
        <authorList>
            <person name="Huang S."/>
            <person name="Li R."/>
            <person name="Zhang Z."/>
            <person name="Li L."/>
            <person name="Gu X."/>
            <person name="Fan W."/>
            <person name="Lucas W.J."/>
            <person name="Wang X."/>
            <person name="Xie B."/>
            <person name="Ni P."/>
            <person name="Ren Y."/>
            <person name="Zhu H."/>
            <person name="Li J."/>
            <person name="Lin K."/>
            <person name="Jin W."/>
            <person name="Fei Z."/>
            <person name="Li G."/>
            <person name="Staub J."/>
            <person name="Kilian A."/>
            <person name="van der Vossen E.A."/>
            <person name="Wu Y."/>
            <person name="Guo J."/>
            <person name="He J."/>
            <person name="Jia Z."/>
            <person name="Ren Y."/>
            <person name="Tian G."/>
            <person name="Lu Y."/>
            <person name="Ruan J."/>
            <person name="Qian W."/>
            <person name="Wang M."/>
            <person name="Huang Q."/>
            <person name="Li B."/>
            <person name="Xuan Z."/>
            <person name="Cao J."/>
            <person name="Asan"/>
            <person name="Wu Z."/>
            <person name="Zhang J."/>
            <person name="Cai Q."/>
            <person name="Bai Y."/>
            <person name="Zhao B."/>
            <person name="Han Y."/>
            <person name="Li Y."/>
            <person name="Li X."/>
            <person name="Wang S."/>
            <person name="Shi Q."/>
            <person name="Liu S."/>
            <person name="Cho W.K."/>
            <person name="Kim J.Y."/>
            <person name="Xu Y."/>
            <person name="Heller-Uszynska K."/>
            <person name="Miao H."/>
            <person name="Cheng Z."/>
            <person name="Zhang S."/>
            <person name="Wu J."/>
            <person name="Yang Y."/>
            <person name="Kang H."/>
            <person name="Li M."/>
            <person name="Liang H."/>
            <person name="Ren X."/>
            <person name="Shi Z."/>
            <person name="Wen M."/>
            <person name="Jian M."/>
            <person name="Yang H."/>
            <person name="Zhang G."/>
            <person name="Yang Z."/>
            <person name="Chen R."/>
            <person name="Liu S."/>
            <person name="Li J."/>
            <person name="Ma L."/>
            <person name="Liu H."/>
            <person name="Zhou Y."/>
            <person name="Zhao J."/>
            <person name="Fang X."/>
            <person name="Li G."/>
            <person name="Fang L."/>
            <person name="Li Y."/>
            <person name="Liu D."/>
            <person name="Zheng H."/>
            <person name="Zhang Y."/>
            <person name="Qin N."/>
            <person name="Li Z."/>
            <person name="Yang G."/>
            <person name="Yang S."/>
            <person name="Bolund L."/>
            <person name="Kristiansen K."/>
            <person name="Zheng H."/>
            <person name="Li S."/>
            <person name="Zhang X."/>
            <person name="Yang H."/>
            <person name="Wang J."/>
            <person name="Sun R."/>
            <person name="Zhang B."/>
            <person name="Jiang S."/>
            <person name="Wang J."/>
            <person name="Du Y."/>
            <person name="Li S."/>
        </authorList>
    </citation>
    <scope>NUCLEOTIDE SEQUENCE [LARGE SCALE GENOMIC DNA]</scope>
    <source>
        <strain evidence="6">cv. 9930</strain>
    </source>
</reference>
<evidence type="ECO:0000256" key="1">
    <source>
        <dbReference type="RuleBase" id="RU003460"/>
    </source>
</evidence>
<dbReference type="PANTHER" id="PTHR31692">
    <property type="entry name" value="EXPANSIN-B3"/>
    <property type="match status" value="1"/>
</dbReference>
<name>A0A0A0K2Q2_CUCSA</name>
<sequence>MYWFLIFLFLLVSSTTASFPPCNRCLHQSKAAYYYEDSPTSYGGACGYGNLALEISQGYFAAAVPSLYKGGAGCGACYQVRCKDTYLCNTAGTKIVLTDQNNDNRTDIVLSKKAFSAMALKGKAQQLLNTGLVDIEYKRCGLITGSTKNYILNPQKVGLPKWRPMKRNYGGIWDINGVPKGGLQLRMVVTSRYDNGKWIWAGSVLPSDWKNGEIYDTGVQINDIAYEYCPPWQCGGDGQWK</sequence>
<dbReference type="InterPro" id="IPR007117">
    <property type="entry name" value="Expansin_CBD"/>
</dbReference>
<organism evidence="5 6">
    <name type="scientific">Cucumis sativus</name>
    <name type="common">Cucumber</name>
    <dbReference type="NCBI Taxonomy" id="3659"/>
    <lineage>
        <taxon>Eukaryota</taxon>
        <taxon>Viridiplantae</taxon>
        <taxon>Streptophyta</taxon>
        <taxon>Embryophyta</taxon>
        <taxon>Tracheophyta</taxon>
        <taxon>Spermatophyta</taxon>
        <taxon>Magnoliopsida</taxon>
        <taxon>eudicotyledons</taxon>
        <taxon>Gunneridae</taxon>
        <taxon>Pentapetalae</taxon>
        <taxon>rosids</taxon>
        <taxon>fabids</taxon>
        <taxon>Cucurbitales</taxon>
        <taxon>Cucurbitaceae</taxon>
        <taxon>Benincaseae</taxon>
        <taxon>Cucumis</taxon>
    </lineage>
</organism>
<dbReference type="InterPro" id="IPR007118">
    <property type="entry name" value="Expan_Lol_pI"/>
</dbReference>
<evidence type="ECO:0000259" key="3">
    <source>
        <dbReference type="PROSITE" id="PS50842"/>
    </source>
</evidence>
<dbReference type="InterPro" id="IPR036908">
    <property type="entry name" value="RlpA-like_sf"/>
</dbReference>
<dbReference type="PROSITE" id="PS50843">
    <property type="entry name" value="EXPANSIN_CBD"/>
    <property type="match status" value="1"/>
</dbReference>
<dbReference type="InterPro" id="IPR009009">
    <property type="entry name" value="RlpA-like_DPBB"/>
</dbReference>
<dbReference type="Pfam" id="PF03330">
    <property type="entry name" value="DPBB_1"/>
    <property type="match status" value="1"/>
</dbReference>
<keyword evidence="6" id="KW-1185">Reference proteome</keyword>
<dbReference type="PRINTS" id="PR01225">
    <property type="entry name" value="EXPANSNFAMLY"/>
</dbReference>
<evidence type="ECO:0008006" key="7">
    <source>
        <dbReference type="Google" id="ProtNLM"/>
    </source>
</evidence>
<accession>A0A0A0K2Q2</accession>
<evidence type="ECO:0000313" key="5">
    <source>
        <dbReference type="EMBL" id="KGN43304.1"/>
    </source>
</evidence>
<dbReference type="Gramene" id="KGN43304">
    <property type="protein sequence ID" value="KGN43304"/>
    <property type="gene ID" value="Csa_7G019840"/>
</dbReference>
<dbReference type="PROSITE" id="PS50842">
    <property type="entry name" value="EXPANSIN_EG45"/>
    <property type="match status" value="1"/>
</dbReference>
<reference evidence="5 6" key="4">
    <citation type="journal article" date="2011" name="BMC Genomics">
        <title>RNA-Seq improves annotation of protein-coding genes in the cucumber genome.</title>
        <authorList>
            <person name="Li Z."/>
            <person name="Zhang Z."/>
            <person name="Yan P."/>
            <person name="Huang S."/>
            <person name="Fei Z."/>
            <person name="Lin K."/>
        </authorList>
    </citation>
    <scope>NUCLEOTIDE SEQUENCE [LARGE SCALE GENOMIC DNA]</scope>
    <source>
        <strain evidence="6">cv. 9930</strain>
    </source>
</reference>
<feature type="signal peptide" evidence="2">
    <location>
        <begin position="1"/>
        <end position="17"/>
    </location>
</feature>
<feature type="domain" description="Expansin-like EG45" evidence="3">
    <location>
        <begin position="43"/>
        <end position="139"/>
    </location>
</feature>
<keyword evidence="2" id="KW-0732">Signal</keyword>